<protein>
    <submittedName>
        <fullName evidence="1">Bifunctional 4-hydroxy-2-oxoglutarate aldolase/2-dehydro-3-deoxy-phosphogluconate aldolase</fullName>
    </submittedName>
</protein>
<dbReference type="Proteomes" id="UP000304953">
    <property type="component" value="Unassembled WGS sequence"/>
</dbReference>
<comment type="caution">
    <text evidence="1">The sequence shown here is derived from an EMBL/GenBank/DDBJ whole genome shotgun (WGS) entry which is preliminary data.</text>
</comment>
<dbReference type="EMBL" id="SRYA01000003">
    <property type="protein sequence ID" value="TGY97912.1"/>
    <property type="molecule type" value="Genomic_DNA"/>
</dbReference>
<reference evidence="1" key="1">
    <citation type="submission" date="2019-04" db="EMBL/GenBank/DDBJ databases">
        <title>Microbes associate with the intestines of laboratory mice.</title>
        <authorList>
            <person name="Navarre W."/>
            <person name="Wong E."/>
            <person name="Huang K."/>
            <person name="Tropini C."/>
            <person name="Ng K."/>
            <person name="Yu B."/>
        </authorList>
    </citation>
    <scope>NUCLEOTIDE SEQUENCE</scope>
    <source>
        <strain evidence="1">NM01_1-7b</strain>
    </source>
</reference>
<evidence type="ECO:0000313" key="2">
    <source>
        <dbReference type="Proteomes" id="UP000304953"/>
    </source>
</evidence>
<name>A0AC61S0K6_9FIRM</name>
<organism evidence="1 2">
    <name type="scientific">Petralouisia muris</name>
    <dbReference type="NCBI Taxonomy" id="3032872"/>
    <lineage>
        <taxon>Bacteria</taxon>
        <taxon>Bacillati</taxon>
        <taxon>Bacillota</taxon>
        <taxon>Clostridia</taxon>
        <taxon>Lachnospirales</taxon>
        <taxon>Lachnospiraceae</taxon>
        <taxon>Petralouisia</taxon>
    </lineage>
</organism>
<proteinExistence type="predicted"/>
<accession>A0AC61S0K6</accession>
<gene>
    <name evidence="1" type="ORF">E5329_01960</name>
</gene>
<evidence type="ECO:0000313" key="1">
    <source>
        <dbReference type="EMBL" id="TGY97912.1"/>
    </source>
</evidence>
<sequence>MKPTREQIIQNVYDNRIIAIVRGMEPKHCVKLAQALYEGGINMVEITFNQKSADHFEATTNAIRAISEQLAEQVMVGAGTVLTKEQVDLAKEAGALYIITPSTNPEVIRYAKEQGMVTMPGAMTPSEIVTAYEAGADFVKIFPVGNLGAAYIKAVKAPMSHIPVLAVGGVNEKNIAGFIKAGAIGAGVGGNLVNAQWIQNGEFDKITALAREFITNAKEA</sequence>
<keyword evidence="2" id="KW-1185">Reference proteome</keyword>